<proteinExistence type="predicted"/>
<sequence>LSWDFIGDDTINVNDAFKTFQETFVDAFRFTFPEREREARGLGTALVCIGELFAKYKSKNLKLVRNRLKTRYKKEINLAKIRANDEVIRKSTNGQSTMWGIINSKRN</sequence>
<gene>
    <name evidence="1" type="ORF">HHI36_011844</name>
</gene>
<dbReference type="EMBL" id="JABFTP020000103">
    <property type="protein sequence ID" value="KAL3276463.1"/>
    <property type="molecule type" value="Genomic_DNA"/>
</dbReference>
<feature type="non-terminal residue" evidence="1">
    <location>
        <position position="1"/>
    </location>
</feature>
<reference evidence="1 2" key="1">
    <citation type="journal article" date="2021" name="BMC Biol.">
        <title>Horizontally acquired antibacterial genes associated with adaptive radiation of ladybird beetles.</title>
        <authorList>
            <person name="Li H.S."/>
            <person name="Tang X.F."/>
            <person name="Huang Y.H."/>
            <person name="Xu Z.Y."/>
            <person name="Chen M.L."/>
            <person name="Du X.Y."/>
            <person name="Qiu B.Y."/>
            <person name="Chen P.T."/>
            <person name="Zhang W."/>
            <person name="Slipinski A."/>
            <person name="Escalona H.E."/>
            <person name="Waterhouse R.M."/>
            <person name="Zwick A."/>
            <person name="Pang H."/>
        </authorList>
    </citation>
    <scope>NUCLEOTIDE SEQUENCE [LARGE SCALE GENOMIC DNA]</scope>
    <source>
        <strain evidence="1">SYSU2018</strain>
    </source>
</reference>
<accession>A0ABD2NCI4</accession>
<protein>
    <submittedName>
        <fullName evidence="1">Uncharacterized protein</fullName>
    </submittedName>
</protein>
<organism evidence="1 2">
    <name type="scientific">Cryptolaemus montrouzieri</name>
    <dbReference type="NCBI Taxonomy" id="559131"/>
    <lineage>
        <taxon>Eukaryota</taxon>
        <taxon>Metazoa</taxon>
        <taxon>Ecdysozoa</taxon>
        <taxon>Arthropoda</taxon>
        <taxon>Hexapoda</taxon>
        <taxon>Insecta</taxon>
        <taxon>Pterygota</taxon>
        <taxon>Neoptera</taxon>
        <taxon>Endopterygota</taxon>
        <taxon>Coleoptera</taxon>
        <taxon>Polyphaga</taxon>
        <taxon>Cucujiformia</taxon>
        <taxon>Coccinelloidea</taxon>
        <taxon>Coccinellidae</taxon>
        <taxon>Scymninae</taxon>
        <taxon>Scymnini</taxon>
        <taxon>Cryptolaemus</taxon>
    </lineage>
</organism>
<dbReference type="AlphaFoldDB" id="A0ABD2NCI4"/>
<dbReference type="Proteomes" id="UP001516400">
    <property type="component" value="Unassembled WGS sequence"/>
</dbReference>
<evidence type="ECO:0000313" key="1">
    <source>
        <dbReference type="EMBL" id="KAL3276463.1"/>
    </source>
</evidence>
<keyword evidence="2" id="KW-1185">Reference proteome</keyword>
<comment type="caution">
    <text evidence="1">The sequence shown here is derived from an EMBL/GenBank/DDBJ whole genome shotgun (WGS) entry which is preliminary data.</text>
</comment>
<name>A0ABD2NCI4_9CUCU</name>
<evidence type="ECO:0000313" key="2">
    <source>
        <dbReference type="Proteomes" id="UP001516400"/>
    </source>
</evidence>